<dbReference type="Proteomes" id="UP000325981">
    <property type="component" value="Chromosome"/>
</dbReference>
<comment type="function">
    <text evidence="12">Component of the F(0) channel, it forms part of the peripheral stalk, linking F(1) to F(0). The b'-subunit is a diverged and duplicated form of b found in plants and photosynthetic bacteria.</text>
</comment>
<evidence type="ECO:0000256" key="1">
    <source>
        <dbReference type="ARBA" id="ARBA00005513"/>
    </source>
</evidence>
<dbReference type="NCBIfam" id="NF004411">
    <property type="entry name" value="PRK05759.1-2"/>
    <property type="match status" value="1"/>
</dbReference>
<dbReference type="InterPro" id="IPR028987">
    <property type="entry name" value="ATP_synth_B-like_membr_sf"/>
</dbReference>
<evidence type="ECO:0000256" key="2">
    <source>
        <dbReference type="ARBA" id="ARBA00022448"/>
    </source>
</evidence>
<dbReference type="GO" id="GO:0045259">
    <property type="term" value="C:proton-transporting ATP synthase complex"/>
    <property type="evidence" value="ECO:0007669"/>
    <property type="project" value="UniProtKB-KW"/>
</dbReference>
<dbReference type="GO" id="GO:0046933">
    <property type="term" value="F:proton-transporting ATP synthase activity, rotational mechanism"/>
    <property type="evidence" value="ECO:0007669"/>
    <property type="project" value="UniProtKB-UniRule"/>
</dbReference>
<gene>
    <name evidence="15" type="primary">atpF</name>
    <name evidence="17" type="ORF">FQV33_02055</name>
</gene>
<comment type="subunit">
    <text evidence="15">F-type ATPases have 2 components, F(1) - the catalytic core - and F(0) - the membrane proton channel. F(1) has five subunits: alpha(3), beta(3), gamma(1), delta(1), epsilon(1). F(0) has three main subunits: a(1), b(2) and c(10-14). The alpha and beta chains form an alternating ring which encloses part of the gamma chain. F(1) is attached to F(0) by a central stalk formed by the gamma and epsilon chains, while a peripheral stalk is formed by the delta and b chains.</text>
</comment>
<dbReference type="HAMAP" id="MF_01398">
    <property type="entry name" value="ATP_synth_b_bprime"/>
    <property type="match status" value="1"/>
</dbReference>
<dbReference type="GO" id="GO:0005886">
    <property type="term" value="C:plasma membrane"/>
    <property type="evidence" value="ECO:0007669"/>
    <property type="project" value="UniProtKB-SubCell"/>
</dbReference>
<dbReference type="OrthoDB" id="9788020at2"/>
<dbReference type="NCBIfam" id="TIGR01144">
    <property type="entry name" value="ATP_synt_b"/>
    <property type="match status" value="1"/>
</dbReference>
<evidence type="ECO:0000256" key="6">
    <source>
        <dbReference type="ARBA" id="ARBA00022781"/>
    </source>
</evidence>
<dbReference type="InterPro" id="IPR002146">
    <property type="entry name" value="ATP_synth_b/b'su_bac/chlpt"/>
</dbReference>
<keyword evidence="6 15" id="KW-0375">Hydrogen ion transport</keyword>
<dbReference type="RefSeq" id="WP_158348148.1">
    <property type="nucleotide sequence ID" value="NZ_CP042427.1"/>
</dbReference>
<keyword evidence="8 15" id="KW-0406">Ion transport</keyword>
<dbReference type="SUPFAM" id="SSF81573">
    <property type="entry name" value="F1F0 ATP synthase subunit B, membrane domain"/>
    <property type="match status" value="1"/>
</dbReference>
<evidence type="ECO:0000256" key="16">
    <source>
        <dbReference type="RuleBase" id="RU003848"/>
    </source>
</evidence>
<keyword evidence="4 15" id="KW-0138">CF(0)</keyword>
<protein>
    <recommendedName>
        <fullName evidence="15">ATP synthase subunit b</fullName>
    </recommendedName>
    <alternativeName>
        <fullName evidence="15">ATP synthase F(0) sector subunit b</fullName>
    </alternativeName>
    <alternativeName>
        <fullName evidence="15">ATPase subunit I</fullName>
    </alternativeName>
    <alternativeName>
        <fullName evidence="15">F-type ATPase subunit b</fullName>
        <shortName evidence="15">F-ATPase subunit b</shortName>
    </alternativeName>
</protein>
<evidence type="ECO:0000256" key="8">
    <source>
        <dbReference type="ARBA" id="ARBA00023065"/>
    </source>
</evidence>
<evidence type="ECO:0000256" key="11">
    <source>
        <dbReference type="ARBA" id="ARBA00025198"/>
    </source>
</evidence>
<dbReference type="EMBL" id="CP042427">
    <property type="protein sequence ID" value="QFQ32754.1"/>
    <property type="molecule type" value="Genomic_DNA"/>
</dbReference>
<evidence type="ECO:0000256" key="14">
    <source>
        <dbReference type="ARBA" id="ARBA00037847"/>
    </source>
</evidence>
<dbReference type="InterPro" id="IPR050059">
    <property type="entry name" value="ATP_synthase_B_chain"/>
</dbReference>
<dbReference type="PANTHER" id="PTHR33445">
    <property type="entry name" value="ATP SYNTHASE SUBUNIT B', CHLOROPLASTIC"/>
    <property type="match status" value="1"/>
</dbReference>
<dbReference type="Gene3D" id="1.20.5.620">
    <property type="entry name" value="F1F0 ATP synthase subunit B, membrane domain"/>
    <property type="match status" value="1"/>
</dbReference>
<evidence type="ECO:0000256" key="10">
    <source>
        <dbReference type="ARBA" id="ARBA00023310"/>
    </source>
</evidence>
<sequence>MNLNATIFGQAISFFLFVWFCMKYIWPPIILAIETRQKKIEDTLISSKKIEKESLIMQKKMDEMIKETKEKASLILNEANQKKIFILEEARNKAIKETKKILLNSQIEIDMQFMDARQKLQKEIIDLSILMTEKIIKKNIQENKNKFFINNIITSLSEIKNQCR</sequence>
<dbReference type="GO" id="GO:0012505">
    <property type="term" value="C:endomembrane system"/>
    <property type="evidence" value="ECO:0007669"/>
    <property type="project" value="UniProtKB-SubCell"/>
</dbReference>
<reference evidence="17 18" key="1">
    <citation type="submission" date="2019-07" db="EMBL/GenBank/DDBJ databases">
        <title>Buchnera limit thermal tolerance of host aphids.</title>
        <authorList>
            <person name="Zhang B."/>
            <person name="Moran N."/>
        </authorList>
    </citation>
    <scope>NUCLEOTIDE SEQUENCE [LARGE SCALE GENOMIC DNA]</scope>
    <source>
        <strain evidence="17 18">Afa-UT1</strain>
    </source>
</reference>
<dbReference type="AlphaFoldDB" id="A0A5J6ZBH5"/>
<evidence type="ECO:0000256" key="7">
    <source>
        <dbReference type="ARBA" id="ARBA00022989"/>
    </source>
</evidence>
<evidence type="ECO:0000256" key="13">
    <source>
        <dbReference type="ARBA" id="ARBA00026054"/>
    </source>
</evidence>
<dbReference type="Pfam" id="PF00430">
    <property type="entry name" value="ATP-synt_B"/>
    <property type="match status" value="1"/>
</dbReference>
<comment type="subcellular location">
    <subcellularLocation>
        <location evidence="15">Cell membrane</location>
        <topology evidence="15">Single-pass membrane protein</topology>
    </subcellularLocation>
    <subcellularLocation>
        <location evidence="14">Endomembrane system</location>
        <topology evidence="14">Single-pass membrane protein</topology>
    </subcellularLocation>
</comment>
<comment type="similarity">
    <text evidence="1 15 16">Belongs to the ATPase B chain family.</text>
</comment>
<keyword evidence="5 15" id="KW-0812">Transmembrane</keyword>
<evidence type="ECO:0000256" key="4">
    <source>
        <dbReference type="ARBA" id="ARBA00022547"/>
    </source>
</evidence>
<comment type="subunit">
    <text evidence="13">F-type ATPases have 2 components, F(1) - the catalytic core - and F(0) - the membrane proton channel. F(1) has five subunits: alpha(3), beta(3), gamma(1), delta(1), epsilon(1). F(0) has four main subunits: a(1), b(2) and c(10-14). The alpha and beta chains form an alternating ring which encloses part of the gamma chain. F(1) is attached to F(0) by a central stalk formed by the gamma and epsilon chains, while a peripheral stalk is formed by the delta and b chains.</text>
</comment>
<organism evidence="17 18">
    <name type="scientific">Buchnera aphidicola</name>
    <name type="common">Aphis fabae</name>
    <dbReference type="NCBI Taxonomy" id="571430"/>
    <lineage>
        <taxon>Bacteria</taxon>
        <taxon>Pseudomonadati</taxon>
        <taxon>Pseudomonadota</taxon>
        <taxon>Gammaproteobacteria</taxon>
        <taxon>Enterobacterales</taxon>
        <taxon>Erwiniaceae</taxon>
        <taxon>Buchnera</taxon>
    </lineage>
</organism>
<evidence type="ECO:0000313" key="18">
    <source>
        <dbReference type="Proteomes" id="UP000325981"/>
    </source>
</evidence>
<evidence type="ECO:0000256" key="12">
    <source>
        <dbReference type="ARBA" id="ARBA00025614"/>
    </source>
</evidence>
<keyword evidence="10 15" id="KW-0066">ATP synthesis</keyword>
<dbReference type="InterPro" id="IPR005864">
    <property type="entry name" value="ATP_synth_F0_bsu_bac"/>
</dbReference>
<dbReference type="PANTHER" id="PTHR33445:SF1">
    <property type="entry name" value="ATP SYNTHASE SUBUNIT B"/>
    <property type="match status" value="1"/>
</dbReference>
<accession>A0A5J6ZBH5</accession>
<evidence type="ECO:0000256" key="3">
    <source>
        <dbReference type="ARBA" id="ARBA00022475"/>
    </source>
</evidence>
<keyword evidence="3 15" id="KW-1003">Cell membrane</keyword>
<keyword evidence="9 15" id="KW-0472">Membrane</keyword>
<evidence type="ECO:0000256" key="15">
    <source>
        <dbReference type="HAMAP-Rule" id="MF_01398"/>
    </source>
</evidence>
<name>A0A5J6ZBH5_9GAMM</name>
<evidence type="ECO:0000313" key="17">
    <source>
        <dbReference type="EMBL" id="QFQ32754.1"/>
    </source>
</evidence>
<evidence type="ECO:0000256" key="5">
    <source>
        <dbReference type="ARBA" id="ARBA00022692"/>
    </source>
</evidence>
<keyword evidence="2 15" id="KW-0813">Transport</keyword>
<feature type="transmembrane region" description="Helical" evidence="15">
    <location>
        <begin position="6"/>
        <end position="26"/>
    </location>
</feature>
<keyword evidence="7 15" id="KW-1133">Transmembrane helix</keyword>
<dbReference type="GO" id="GO:0046961">
    <property type="term" value="F:proton-transporting ATPase activity, rotational mechanism"/>
    <property type="evidence" value="ECO:0007669"/>
    <property type="project" value="TreeGrafter"/>
</dbReference>
<proteinExistence type="inferred from homology"/>
<comment type="function">
    <text evidence="11 15">F(1)F(0) ATP synthase produces ATP from ADP in the presence of a proton or sodium gradient. F-type ATPases consist of two structural domains, F(1) containing the extramembraneous catalytic core and F(0) containing the membrane proton channel, linked together by a central stalk and a peripheral stalk. During catalysis, ATP synthesis in the catalytic domain of F(1) is coupled via a rotary mechanism of the central stalk subunits to proton translocation.</text>
</comment>
<dbReference type="CDD" id="cd06503">
    <property type="entry name" value="ATP-synt_Fo_b"/>
    <property type="match status" value="1"/>
</dbReference>
<evidence type="ECO:0000256" key="9">
    <source>
        <dbReference type="ARBA" id="ARBA00023136"/>
    </source>
</evidence>